<dbReference type="PANTHER" id="PTHR35332">
    <property type="entry name" value="REGULATION OF ENOLASE PROTEIN 1"/>
    <property type="match status" value="1"/>
</dbReference>
<evidence type="ECO:0000313" key="5">
    <source>
        <dbReference type="Proteomes" id="UP000893823"/>
    </source>
</evidence>
<keyword evidence="5" id="KW-1185">Reference proteome</keyword>
<accession>A0A1H1YNZ1</accession>
<dbReference type="EMBL" id="SODL02000001">
    <property type="protein sequence ID" value="MCP2366758.1"/>
    <property type="molecule type" value="Genomic_DNA"/>
</dbReference>
<evidence type="ECO:0000313" key="4">
    <source>
        <dbReference type="Proteomes" id="UP000199482"/>
    </source>
</evidence>
<reference evidence="4" key="2">
    <citation type="submission" date="2016-10" db="EMBL/GenBank/DDBJ databases">
        <authorList>
            <person name="Varghese N."/>
            <person name="Submissions S."/>
        </authorList>
    </citation>
    <scope>NUCLEOTIDE SEQUENCE [LARGE SCALE GENOMIC DNA]</scope>
    <source>
        <strain evidence="4">CPCC 202695</strain>
    </source>
</reference>
<name>A0A1H1YNZ1_9MICO</name>
<dbReference type="InterPro" id="IPR009784">
    <property type="entry name" value="DUF1349"/>
</dbReference>
<dbReference type="Proteomes" id="UP000893823">
    <property type="component" value="Unassembled WGS sequence"/>
</dbReference>
<feature type="compositionally biased region" description="Basic and acidic residues" evidence="1">
    <location>
        <begin position="7"/>
        <end position="20"/>
    </location>
</feature>
<evidence type="ECO:0000256" key="1">
    <source>
        <dbReference type="SAM" id="MobiDB-lite"/>
    </source>
</evidence>
<evidence type="ECO:0000313" key="3">
    <source>
        <dbReference type="EMBL" id="SDT23183.1"/>
    </source>
</evidence>
<gene>
    <name evidence="2" type="ORF">BCL57_000900</name>
    <name evidence="3" type="ORF">SAMN04489721_2833</name>
</gene>
<feature type="region of interest" description="Disordered" evidence="1">
    <location>
        <begin position="1"/>
        <end position="26"/>
    </location>
</feature>
<dbReference type="RefSeq" id="WP_092673724.1">
    <property type="nucleotide sequence ID" value="NZ_BMDN01000001.1"/>
</dbReference>
<dbReference type="SUPFAM" id="SSF49899">
    <property type="entry name" value="Concanavalin A-like lectins/glucanases"/>
    <property type="match status" value="1"/>
</dbReference>
<dbReference type="PANTHER" id="PTHR35332:SF2">
    <property type="entry name" value="REGULATION OF ENOLASE PROTEIN 1"/>
    <property type="match status" value="1"/>
</dbReference>
<dbReference type="OrthoDB" id="9814707at2"/>
<dbReference type="Pfam" id="PF07081">
    <property type="entry name" value="DUF1349"/>
    <property type="match status" value="1"/>
</dbReference>
<dbReference type="EMBL" id="LT629755">
    <property type="protein sequence ID" value="SDT23183.1"/>
    <property type="molecule type" value="Genomic_DNA"/>
</dbReference>
<organism evidence="3 4">
    <name type="scientific">Agromyces flavus</name>
    <dbReference type="NCBI Taxonomy" id="589382"/>
    <lineage>
        <taxon>Bacteria</taxon>
        <taxon>Bacillati</taxon>
        <taxon>Actinomycetota</taxon>
        <taxon>Actinomycetes</taxon>
        <taxon>Micrococcales</taxon>
        <taxon>Microbacteriaceae</taxon>
        <taxon>Agromyces</taxon>
    </lineage>
</organism>
<dbReference type="STRING" id="589382.SAMN04489721_2833"/>
<dbReference type="InterPro" id="IPR013320">
    <property type="entry name" value="ConA-like_dom_sf"/>
</dbReference>
<reference evidence="2" key="3">
    <citation type="submission" date="2022-06" db="EMBL/GenBank/DDBJ databases">
        <title>Genomic Encyclopedia of Type Strains, Phase III (KMG-III): the genomes of soil and plant-associated and newly described type strains.</title>
        <authorList>
            <person name="Whitman W."/>
        </authorList>
    </citation>
    <scope>NUCLEOTIDE SEQUENCE</scope>
    <source>
        <strain evidence="2">CPCC 202695</strain>
    </source>
</reference>
<evidence type="ECO:0000313" key="2">
    <source>
        <dbReference type="EMBL" id="MCP2366758.1"/>
    </source>
</evidence>
<sequence length="219" mass="23613">MIAAADEPDRAVPETERSERAAPWSAGRWTRDPLDVRTEEGGIVVEAAAGSDFWRTTHYGFVHDDGHALLAPWPTDAAVEVSFDTSTLDGLYDQAGLMLQAGDEVWIKAGIEMNDGVPHVGAVVTNRVSDWSLAPVPDWGGRIVTIRASRSGVEGDAVTLRARADEGEWRTIRVAPFDADAATAGPLVCAPMRAGLTVRFTRWAFVEPDVDLHEDPPAG</sequence>
<proteinExistence type="predicted"/>
<reference evidence="3" key="1">
    <citation type="submission" date="2016-10" db="EMBL/GenBank/DDBJ databases">
        <authorList>
            <person name="de Groot N.N."/>
        </authorList>
    </citation>
    <scope>NUCLEOTIDE SEQUENCE [LARGE SCALE GENOMIC DNA]</scope>
    <source>
        <strain evidence="3">CPCC 202695</strain>
    </source>
</reference>
<dbReference type="Proteomes" id="UP000199482">
    <property type="component" value="Chromosome I"/>
</dbReference>
<dbReference type="Gene3D" id="2.60.120.200">
    <property type="match status" value="1"/>
</dbReference>
<protein>
    <submittedName>
        <fullName evidence="2">Regulation of enolase protein 1 (Concanavalin A-like superfamily)</fullName>
    </submittedName>
</protein>
<dbReference type="AlphaFoldDB" id="A0A1H1YNZ1"/>